<dbReference type="CDD" id="cd07043">
    <property type="entry name" value="STAS_anti-anti-sigma_factors"/>
    <property type="match status" value="1"/>
</dbReference>
<dbReference type="InterPro" id="IPR003658">
    <property type="entry name" value="Anti-sigma_ant"/>
</dbReference>
<accession>A0A8J3WZM6</accession>
<sequence>MSAADYGVESRRLGLARSTTSHGVIRLSVSGEVDISTVDQLRGAISEILDEQGVKQLMLDFESLRFLDSSGIAAIIGGLHAARDRGAGFGVQNCHGSVRNVLEVTGVYESLAAADGKAVGK</sequence>
<protein>
    <recommendedName>
        <fullName evidence="2">Anti-sigma factor antagonist</fullName>
    </recommendedName>
</protein>
<organism evidence="4 5">
    <name type="scientific">Planosporangium mesophilum</name>
    <dbReference type="NCBI Taxonomy" id="689768"/>
    <lineage>
        <taxon>Bacteria</taxon>
        <taxon>Bacillati</taxon>
        <taxon>Actinomycetota</taxon>
        <taxon>Actinomycetes</taxon>
        <taxon>Micromonosporales</taxon>
        <taxon>Micromonosporaceae</taxon>
        <taxon>Planosporangium</taxon>
    </lineage>
</organism>
<dbReference type="InterPro" id="IPR002645">
    <property type="entry name" value="STAS_dom"/>
</dbReference>
<comment type="caution">
    <text evidence="4">The sequence shown here is derived from an EMBL/GenBank/DDBJ whole genome shotgun (WGS) entry which is preliminary data.</text>
</comment>
<dbReference type="RefSeq" id="WP_168112429.1">
    <property type="nucleotide sequence ID" value="NZ_BOON01000006.1"/>
</dbReference>
<dbReference type="PANTHER" id="PTHR33495">
    <property type="entry name" value="ANTI-SIGMA FACTOR ANTAGONIST TM_1081-RELATED-RELATED"/>
    <property type="match status" value="1"/>
</dbReference>
<dbReference type="Gene3D" id="3.30.750.24">
    <property type="entry name" value="STAS domain"/>
    <property type="match status" value="1"/>
</dbReference>
<evidence type="ECO:0000256" key="2">
    <source>
        <dbReference type="RuleBase" id="RU003749"/>
    </source>
</evidence>
<dbReference type="AlphaFoldDB" id="A0A8J3WZM6"/>
<evidence type="ECO:0000256" key="1">
    <source>
        <dbReference type="ARBA" id="ARBA00009013"/>
    </source>
</evidence>
<dbReference type="InterPro" id="IPR036513">
    <property type="entry name" value="STAS_dom_sf"/>
</dbReference>
<dbReference type="Pfam" id="PF01740">
    <property type="entry name" value="STAS"/>
    <property type="match status" value="1"/>
</dbReference>
<dbReference type="NCBIfam" id="TIGR00377">
    <property type="entry name" value="ant_ant_sig"/>
    <property type="match status" value="1"/>
</dbReference>
<dbReference type="PANTHER" id="PTHR33495:SF2">
    <property type="entry name" value="ANTI-SIGMA FACTOR ANTAGONIST TM_1081-RELATED"/>
    <property type="match status" value="1"/>
</dbReference>
<name>A0A8J3WZM6_9ACTN</name>
<dbReference type="Proteomes" id="UP000599074">
    <property type="component" value="Unassembled WGS sequence"/>
</dbReference>
<dbReference type="PROSITE" id="PS50801">
    <property type="entry name" value="STAS"/>
    <property type="match status" value="1"/>
</dbReference>
<dbReference type="GO" id="GO:0043856">
    <property type="term" value="F:anti-sigma factor antagonist activity"/>
    <property type="evidence" value="ECO:0007669"/>
    <property type="project" value="InterPro"/>
</dbReference>
<keyword evidence="5" id="KW-1185">Reference proteome</keyword>
<evidence type="ECO:0000313" key="4">
    <source>
        <dbReference type="EMBL" id="GII21409.1"/>
    </source>
</evidence>
<gene>
    <name evidence="4" type="ORF">Pme01_10060</name>
</gene>
<evidence type="ECO:0000259" key="3">
    <source>
        <dbReference type="PROSITE" id="PS50801"/>
    </source>
</evidence>
<reference evidence="4" key="1">
    <citation type="submission" date="2021-01" db="EMBL/GenBank/DDBJ databases">
        <title>Whole genome shotgun sequence of Planosporangium mesophilum NBRC 109066.</title>
        <authorList>
            <person name="Komaki H."/>
            <person name="Tamura T."/>
        </authorList>
    </citation>
    <scope>NUCLEOTIDE SEQUENCE</scope>
    <source>
        <strain evidence="4">NBRC 109066</strain>
    </source>
</reference>
<evidence type="ECO:0000313" key="5">
    <source>
        <dbReference type="Proteomes" id="UP000599074"/>
    </source>
</evidence>
<proteinExistence type="inferred from homology"/>
<feature type="domain" description="STAS" evidence="3">
    <location>
        <begin position="14"/>
        <end position="121"/>
    </location>
</feature>
<dbReference type="EMBL" id="BOON01000006">
    <property type="protein sequence ID" value="GII21409.1"/>
    <property type="molecule type" value="Genomic_DNA"/>
</dbReference>
<comment type="similarity">
    <text evidence="1 2">Belongs to the anti-sigma-factor antagonist family.</text>
</comment>
<dbReference type="SUPFAM" id="SSF52091">
    <property type="entry name" value="SpoIIaa-like"/>
    <property type="match status" value="1"/>
</dbReference>